<accession>A0A381Y247</accession>
<gene>
    <name evidence="1" type="ORF">METZ01_LOCUS123869</name>
</gene>
<proteinExistence type="predicted"/>
<dbReference type="EMBL" id="UINC01017206">
    <property type="protein sequence ID" value="SVA71015.1"/>
    <property type="molecule type" value="Genomic_DNA"/>
</dbReference>
<evidence type="ECO:0000313" key="1">
    <source>
        <dbReference type="EMBL" id="SVA71015.1"/>
    </source>
</evidence>
<sequence>VFILATGVRFSYGLQVRLGISQTLVIGNFYHATSFTPCHCSFSDCVNYYSSNPARNTIMEAQLVRQSCGTVAHGVGTP</sequence>
<reference evidence="1" key="1">
    <citation type="submission" date="2018-05" db="EMBL/GenBank/DDBJ databases">
        <authorList>
            <person name="Lanie J.A."/>
            <person name="Ng W.-L."/>
            <person name="Kazmierczak K.M."/>
            <person name="Andrzejewski T.M."/>
            <person name="Davidsen T.M."/>
            <person name="Wayne K.J."/>
            <person name="Tettelin H."/>
            <person name="Glass J.I."/>
            <person name="Rusch D."/>
            <person name="Podicherti R."/>
            <person name="Tsui H.-C.T."/>
            <person name="Winkler M.E."/>
        </authorList>
    </citation>
    <scope>NUCLEOTIDE SEQUENCE</scope>
</reference>
<feature type="non-terminal residue" evidence="1">
    <location>
        <position position="1"/>
    </location>
</feature>
<dbReference type="AlphaFoldDB" id="A0A381Y247"/>
<name>A0A381Y247_9ZZZZ</name>
<organism evidence="1">
    <name type="scientific">marine metagenome</name>
    <dbReference type="NCBI Taxonomy" id="408172"/>
    <lineage>
        <taxon>unclassified sequences</taxon>
        <taxon>metagenomes</taxon>
        <taxon>ecological metagenomes</taxon>
    </lineage>
</organism>
<protein>
    <submittedName>
        <fullName evidence="1">Uncharacterized protein</fullName>
    </submittedName>
</protein>